<gene>
    <name evidence="2" type="ordered locus">Coch_0593</name>
</gene>
<dbReference type="HOGENOM" id="CLU_213711_0_0_10"/>
<evidence type="ECO:0000256" key="1">
    <source>
        <dbReference type="SAM" id="MobiDB-lite"/>
    </source>
</evidence>
<evidence type="ECO:0000313" key="3">
    <source>
        <dbReference type="Proteomes" id="UP000006650"/>
    </source>
</evidence>
<name>C7M7J4_CAPOD</name>
<feature type="compositionally biased region" description="Basic and acidic residues" evidence="1">
    <location>
        <begin position="36"/>
        <end position="46"/>
    </location>
</feature>
<dbReference type="EMBL" id="CP001632">
    <property type="protein sequence ID" value="ACU92151.1"/>
    <property type="molecule type" value="Genomic_DNA"/>
</dbReference>
<dbReference type="AlphaFoldDB" id="C7M7J4"/>
<protein>
    <submittedName>
        <fullName evidence="2">Uncharacterized protein</fullName>
    </submittedName>
</protein>
<dbReference type="KEGG" id="coc:Coch_0593"/>
<feature type="compositionally biased region" description="Acidic residues" evidence="1">
    <location>
        <begin position="17"/>
        <end position="35"/>
    </location>
</feature>
<accession>C7M7J4</accession>
<sequence length="46" mass="5162">MPEIPEMPIIPPREMGEADFSDESDSLEDGLEDSEGNGKERKDVLR</sequence>
<feature type="region of interest" description="Disordered" evidence="1">
    <location>
        <begin position="1"/>
        <end position="46"/>
    </location>
</feature>
<evidence type="ECO:0000313" key="2">
    <source>
        <dbReference type="EMBL" id="ACU92151.1"/>
    </source>
</evidence>
<reference evidence="2 3" key="1">
    <citation type="journal article" date="2009" name="Stand. Genomic Sci.">
        <title>Complete genome sequence of Capnocytophaga ochracea type strain (VPI 2845).</title>
        <authorList>
            <person name="Mavrommatis K."/>
            <person name="Gronow S."/>
            <person name="Saunders E."/>
            <person name="Land M."/>
            <person name="Lapidus A."/>
            <person name="Copeland A."/>
            <person name="Glavina Del Rio T."/>
            <person name="Nolan M."/>
            <person name="Lucas S."/>
            <person name="Chen F."/>
            <person name="Tice H."/>
            <person name="Cheng J.F."/>
            <person name="Bruce D."/>
            <person name="Goodwin L."/>
            <person name="Pitluck S."/>
            <person name="Pati A."/>
            <person name="Ivanova N."/>
            <person name="Chen A."/>
            <person name="Palaniappan K."/>
            <person name="Chain P."/>
            <person name="Hauser L."/>
            <person name="Chang Y.J."/>
            <person name="Jeffries C.D."/>
            <person name="Brettin T."/>
            <person name="Detter J.C."/>
            <person name="Han C."/>
            <person name="Bristow J."/>
            <person name="Goker M."/>
            <person name="Rohde M."/>
            <person name="Eisen J.A."/>
            <person name="Markowitz V."/>
            <person name="Kyrpides N.C."/>
            <person name="Klenk H.P."/>
            <person name="Hugenholtz P."/>
        </authorList>
    </citation>
    <scope>NUCLEOTIDE SEQUENCE [LARGE SCALE GENOMIC DNA]</scope>
    <source>
        <strain evidence="3">ATCC 27872 / DSM 7271 / JCM 12966 / VPI 2845</strain>
    </source>
</reference>
<keyword evidence="3" id="KW-1185">Reference proteome</keyword>
<organism evidence="2 3">
    <name type="scientific">Capnocytophaga ochracea (strain ATCC 27872 / DSM 7271 / CCUG 9716 / JCM 12966 / NCTC 12371 / SS31 / VPI 2845)</name>
    <name type="common">Bacteroides ochraceus</name>
    <dbReference type="NCBI Taxonomy" id="521097"/>
    <lineage>
        <taxon>Bacteria</taxon>
        <taxon>Pseudomonadati</taxon>
        <taxon>Bacteroidota</taxon>
        <taxon>Flavobacteriia</taxon>
        <taxon>Flavobacteriales</taxon>
        <taxon>Flavobacteriaceae</taxon>
        <taxon>Capnocytophaga</taxon>
    </lineage>
</organism>
<proteinExistence type="predicted"/>
<dbReference type="Proteomes" id="UP000006650">
    <property type="component" value="Chromosome"/>
</dbReference>